<gene>
    <name evidence="1" type="ORF">FA13DRAFT_1728861</name>
</gene>
<sequence length="358" mass="41442">MSQPELVEDLFNCPPAYNVVLACLSPADIIRLGKTCRLLRDAVASFQSLAYNINRHLEHFVSDPLALRKLQVKYKFLISGSNALQFLDRTFYYGSDLDIFVYPENVKELGSHLIDHEGYIFQHSEKQEPKYEDVAITPRNLSVLHRTASQGEFVYNSQLSDLLKFKNKKRDLEIQLISCRRSPLDCILYFHSTPVVNFITADMAYSLYPKATFDKRIALQFGYEWHEATGKAYKKYAERGWEFFSKLTWDKAKEIQPCTIPDTIRYLDDEHTWRVPLDTAGLDLYPSAKKSDSKGKSYSFSYFNGYSSTMTVGIGYEVYHSKSMEETYVFAERNFCDAANQLVDYLEEYDPSRKKGLK</sequence>
<evidence type="ECO:0008006" key="3">
    <source>
        <dbReference type="Google" id="ProtNLM"/>
    </source>
</evidence>
<dbReference type="OrthoDB" id="3041043at2759"/>
<organism evidence="1 2">
    <name type="scientific">Coprinellus micaceus</name>
    <name type="common">Glistening ink-cap mushroom</name>
    <name type="synonym">Coprinus micaceus</name>
    <dbReference type="NCBI Taxonomy" id="71717"/>
    <lineage>
        <taxon>Eukaryota</taxon>
        <taxon>Fungi</taxon>
        <taxon>Dikarya</taxon>
        <taxon>Basidiomycota</taxon>
        <taxon>Agaricomycotina</taxon>
        <taxon>Agaricomycetes</taxon>
        <taxon>Agaricomycetidae</taxon>
        <taxon>Agaricales</taxon>
        <taxon>Agaricineae</taxon>
        <taxon>Psathyrellaceae</taxon>
        <taxon>Coprinellus</taxon>
    </lineage>
</organism>
<comment type="caution">
    <text evidence="1">The sequence shown here is derived from an EMBL/GenBank/DDBJ whole genome shotgun (WGS) entry which is preliminary data.</text>
</comment>
<evidence type="ECO:0000313" key="1">
    <source>
        <dbReference type="EMBL" id="TEB35065.1"/>
    </source>
</evidence>
<dbReference type="EMBL" id="QPFP01000008">
    <property type="protein sequence ID" value="TEB35065.1"/>
    <property type="molecule type" value="Genomic_DNA"/>
</dbReference>
<evidence type="ECO:0000313" key="2">
    <source>
        <dbReference type="Proteomes" id="UP000298030"/>
    </source>
</evidence>
<proteinExistence type="predicted"/>
<reference evidence="1 2" key="1">
    <citation type="journal article" date="2019" name="Nat. Ecol. Evol.">
        <title>Megaphylogeny resolves global patterns of mushroom evolution.</title>
        <authorList>
            <person name="Varga T."/>
            <person name="Krizsan K."/>
            <person name="Foldi C."/>
            <person name="Dima B."/>
            <person name="Sanchez-Garcia M."/>
            <person name="Sanchez-Ramirez S."/>
            <person name="Szollosi G.J."/>
            <person name="Szarkandi J.G."/>
            <person name="Papp V."/>
            <person name="Albert L."/>
            <person name="Andreopoulos W."/>
            <person name="Angelini C."/>
            <person name="Antonin V."/>
            <person name="Barry K.W."/>
            <person name="Bougher N.L."/>
            <person name="Buchanan P."/>
            <person name="Buyck B."/>
            <person name="Bense V."/>
            <person name="Catcheside P."/>
            <person name="Chovatia M."/>
            <person name="Cooper J."/>
            <person name="Damon W."/>
            <person name="Desjardin D."/>
            <person name="Finy P."/>
            <person name="Geml J."/>
            <person name="Haridas S."/>
            <person name="Hughes K."/>
            <person name="Justo A."/>
            <person name="Karasinski D."/>
            <person name="Kautmanova I."/>
            <person name="Kiss B."/>
            <person name="Kocsube S."/>
            <person name="Kotiranta H."/>
            <person name="LaButti K.M."/>
            <person name="Lechner B.E."/>
            <person name="Liimatainen K."/>
            <person name="Lipzen A."/>
            <person name="Lukacs Z."/>
            <person name="Mihaltcheva S."/>
            <person name="Morgado L.N."/>
            <person name="Niskanen T."/>
            <person name="Noordeloos M.E."/>
            <person name="Ohm R.A."/>
            <person name="Ortiz-Santana B."/>
            <person name="Ovrebo C."/>
            <person name="Racz N."/>
            <person name="Riley R."/>
            <person name="Savchenko A."/>
            <person name="Shiryaev A."/>
            <person name="Soop K."/>
            <person name="Spirin V."/>
            <person name="Szebenyi C."/>
            <person name="Tomsovsky M."/>
            <person name="Tulloss R.E."/>
            <person name="Uehling J."/>
            <person name="Grigoriev I.V."/>
            <person name="Vagvolgyi C."/>
            <person name="Papp T."/>
            <person name="Martin F.M."/>
            <person name="Miettinen O."/>
            <person name="Hibbett D.S."/>
            <person name="Nagy L.G."/>
        </authorList>
    </citation>
    <scope>NUCLEOTIDE SEQUENCE [LARGE SCALE GENOMIC DNA]</scope>
    <source>
        <strain evidence="1 2">FP101781</strain>
    </source>
</reference>
<keyword evidence="2" id="KW-1185">Reference proteome</keyword>
<dbReference type="InterPro" id="IPR009783">
    <property type="entry name" value="DUF1348"/>
</dbReference>
<dbReference type="AlphaFoldDB" id="A0A4Y7TLJ5"/>
<dbReference type="STRING" id="71717.A0A4Y7TLJ5"/>
<protein>
    <recommendedName>
        <fullName evidence="3">F-box domain-containing protein</fullName>
    </recommendedName>
</protein>
<accession>A0A4Y7TLJ5</accession>
<dbReference type="Proteomes" id="UP000298030">
    <property type="component" value="Unassembled WGS sequence"/>
</dbReference>
<dbReference type="Pfam" id="PF07080">
    <property type="entry name" value="DUF1348"/>
    <property type="match status" value="1"/>
</dbReference>
<name>A0A4Y7TLJ5_COPMI</name>